<dbReference type="Proteomes" id="UP001217838">
    <property type="component" value="Unassembled WGS sequence"/>
</dbReference>
<name>A0ABT5AYI2_9BACT</name>
<keyword evidence="2" id="KW-0503">Monooxygenase</keyword>
<dbReference type="EMBL" id="JAQNDN010000001">
    <property type="protein sequence ID" value="MDC0666905.1"/>
    <property type="molecule type" value="Genomic_DNA"/>
</dbReference>
<dbReference type="InterPro" id="IPR011008">
    <property type="entry name" value="Dimeric_a/b-barrel"/>
</dbReference>
<evidence type="ECO:0000313" key="3">
    <source>
        <dbReference type="Proteomes" id="UP001217838"/>
    </source>
</evidence>
<dbReference type="InterPro" id="IPR007138">
    <property type="entry name" value="ABM_dom"/>
</dbReference>
<dbReference type="Pfam" id="PF03992">
    <property type="entry name" value="ABM"/>
    <property type="match status" value="1"/>
</dbReference>
<accession>A0ABT5AYI2</accession>
<gene>
    <name evidence="2" type="ORF">POL58_04120</name>
</gene>
<sequence length="101" mass="11150">MPRSPSILAVVTWTADRLTIDAVHAALQELAVSSLAEPGCTRFEVLQQVAEPTRFITVERWDSDDAADAHTRSAHARTALRRLGPLLAATPRSARYRSVER</sequence>
<keyword evidence="3" id="KW-1185">Reference proteome</keyword>
<feature type="domain" description="ABM" evidence="1">
    <location>
        <begin position="7"/>
        <end position="96"/>
    </location>
</feature>
<proteinExistence type="predicted"/>
<dbReference type="PANTHER" id="PTHR33336:SF15">
    <property type="entry name" value="ABM DOMAIN-CONTAINING PROTEIN"/>
    <property type="match status" value="1"/>
</dbReference>
<comment type="caution">
    <text evidence="2">The sequence shown here is derived from an EMBL/GenBank/DDBJ whole genome shotgun (WGS) entry which is preliminary data.</text>
</comment>
<dbReference type="PROSITE" id="PS51725">
    <property type="entry name" value="ABM"/>
    <property type="match status" value="1"/>
</dbReference>
<dbReference type="RefSeq" id="WP_271994652.1">
    <property type="nucleotide sequence ID" value="NZ_JAQNDN010000001.1"/>
</dbReference>
<keyword evidence="2" id="KW-0560">Oxidoreductase</keyword>
<dbReference type="SUPFAM" id="SSF54909">
    <property type="entry name" value="Dimeric alpha+beta barrel"/>
    <property type="match status" value="1"/>
</dbReference>
<dbReference type="PANTHER" id="PTHR33336">
    <property type="entry name" value="QUINOL MONOOXYGENASE YGIN-RELATED"/>
    <property type="match status" value="1"/>
</dbReference>
<dbReference type="Gene3D" id="3.30.70.100">
    <property type="match status" value="1"/>
</dbReference>
<dbReference type="InterPro" id="IPR050744">
    <property type="entry name" value="AI-2_Isomerase_LsrG"/>
</dbReference>
<organism evidence="2 3">
    <name type="scientific">Nannocystis radixulma</name>
    <dbReference type="NCBI Taxonomy" id="2995305"/>
    <lineage>
        <taxon>Bacteria</taxon>
        <taxon>Pseudomonadati</taxon>
        <taxon>Myxococcota</taxon>
        <taxon>Polyangia</taxon>
        <taxon>Nannocystales</taxon>
        <taxon>Nannocystaceae</taxon>
        <taxon>Nannocystis</taxon>
    </lineage>
</organism>
<evidence type="ECO:0000313" key="2">
    <source>
        <dbReference type="EMBL" id="MDC0666905.1"/>
    </source>
</evidence>
<protein>
    <submittedName>
        <fullName evidence="2">Quinol monooxygenase</fullName>
    </submittedName>
</protein>
<evidence type="ECO:0000259" key="1">
    <source>
        <dbReference type="PROSITE" id="PS51725"/>
    </source>
</evidence>
<dbReference type="GO" id="GO:0004497">
    <property type="term" value="F:monooxygenase activity"/>
    <property type="evidence" value="ECO:0007669"/>
    <property type="project" value="UniProtKB-KW"/>
</dbReference>
<reference evidence="2 3" key="1">
    <citation type="submission" date="2022-11" db="EMBL/GenBank/DDBJ databases">
        <title>Minimal conservation of predation-associated metabolite biosynthetic gene clusters underscores biosynthetic potential of Myxococcota including descriptions for ten novel species: Archangium lansinium sp. nov., Myxococcus landrumus sp. nov., Nannocystis bai.</title>
        <authorList>
            <person name="Ahearne A."/>
            <person name="Stevens C."/>
            <person name="Dowd S."/>
        </authorList>
    </citation>
    <scope>NUCLEOTIDE SEQUENCE [LARGE SCALE GENOMIC DNA]</scope>
    <source>
        <strain evidence="2 3">NCELM</strain>
    </source>
</reference>